<protein>
    <submittedName>
        <fullName evidence="1">Uncharacterized protein</fullName>
    </submittedName>
</protein>
<reference evidence="2" key="1">
    <citation type="journal article" date="2019" name="Int. J. Syst. Evol. Microbiol.">
        <title>The Global Catalogue of Microorganisms (GCM) 10K type strain sequencing project: providing services to taxonomists for standard genome sequencing and annotation.</title>
        <authorList>
            <consortium name="The Broad Institute Genomics Platform"/>
            <consortium name="The Broad Institute Genome Sequencing Center for Infectious Disease"/>
            <person name="Wu L."/>
            <person name="Ma J."/>
        </authorList>
    </citation>
    <scope>NUCLEOTIDE SEQUENCE [LARGE SCALE GENOMIC DNA]</scope>
    <source>
        <strain evidence="2">JCM 17939</strain>
    </source>
</reference>
<organism evidence="1 2">
    <name type="scientific">Actinoallomurus vinaceus</name>
    <dbReference type="NCBI Taxonomy" id="1080074"/>
    <lineage>
        <taxon>Bacteria</taxon>
        <taxon>Bacillati</taxon>
        <taxon>Actinomycetota</taxon>
        <taxon>Actinomycetes</taxon>
        <taxon>Streptosporangiales</taxon>
        <taxon>Thermomonosporaceae</taxon>
        <taxon>Actinoallomurus</taxon>
    </lineage>
</organism>
<proteinExistence type="predicted"/>
<accession>A0ABP8ULB3</accession>
<dbReference type="EMBL" id="BAABHK010000013">
    <property type="protein sequence ID" value="GAA4634489.1"/>
    <property type="molecule type" value="Genomic_DNA"/>
</dbReference>
<evidence type="ECO:0000313" key="2">
    <source>
        <dbReference type="Proteomes" id="UP001501442"/>
    </source>
</evidence>
<comment type="caution">
    <text evidence="1">The sequence shown here is derived from an EMBL/GenBank/DDBJ whole genome shotgun (WGS) entry which is preliminary data.</text>
</comment>
<evidence type="ECO:0000313" key="1">
    <source>
        <dbReference type="EMBL" id="GAA4634489.1"/>
    </source>
</evidence>
<sequence length="71" mass="6980">MSGMRQPYAFGASDLYPLRGVAPGDPTTARTGGLTARAGDLAARTGGLTTGTGELAVWAGDLTAGSGEPAI</sequence>
<keyword evidence="2" id="KW-1185">Reference proteome</keyword>
<dbReference type="Proteomes" id="UP001501442">
    <property type="component" value="Unassembled WGS sequence"/>
</dbReference>
<name>A0ABP8ULB3_9ACTN</name>
<gene>
    <name evidence="1" type="ORF">GCM10023196_076210</name>
</gene>